<dbReference type="RefSeq" id="WP_144883491.1">
    <property type="nucleotide sequence ID" value="NZ_VLLE01000002.1"/>
</dbReference>
<proteinExistence type="predicted"/>
<reference evidence="5 6" key="1">
    <citation type="journal article" date="2015" name="Stand. Genomic Sci.">
        <title>Genomic Encyclopedia of Bacterial and Archaeal Type Strains, Phase III: the genomes of soil and plant-associated and newly described type strains.</title>
        <authorList>
            <person name="Whitman W.B."/>
            <person name="Woyke T."/>
            <person name="Klenk H.P."/>
            <person name="Zhou Y."/>
            <person name="Lilburn T.G."/>
            <person name="Beck B.J."/>
            <person name="De Vos P."/>
            <person name="Vandamme P."/>
            <person name="Eisen J.A."/>
            <person name="Garrity G."/>
            <person name="Hugenholtz P."/>
            <person name="Kyrpides N.C."/>
        </authorList>
    </citation>
    <scope>NUCLEOTIDE SEQUENCE [LARGE SCALE GENOMIC DNA]</scope>
    <source>
        <strain evidence="5 6">CGMCC 1.7271</strain>
    </source>
</reference>
<keyword evidence="1" id="KW-0805">Transcription regulation</keyword>
<evidence type="ECO:0000256" key="1">
    <source>
        <dbReference type="ARBA" id="ARBA00023015"/>
    </source>
</evidence>
<dbReference type="PANTHER" id="PTHR46796:SF13">
    <property type="entry name" value="HTH-TYPE TRANSCRIPTIONAL ACTIVATOR RHAS"/>
    <property type="match status" value="1"/>
</dbReference>
<evidence type="ECO:0000256" key="2">
    <source>
        <dbReference type="ARBA" id="ARBA00023125"/>
    </source>
</evidence>
<evidence type="ECO:0000256" key="3">
    <source>
        <dbReference type="ARBA" id="ARBA00023163"/>
    </source>
</evidence>
<feature type="domain" description="HTH araC/xylS-type" evidence="4">
    <location>
        <begin position="177"/>
        <end position="261"/>
    </location>
</feature>
<dbReference type="InterPro" id="IPR018060">
    <property type="entry name" value="HTH_AraC"/>
</dbReference>
<comment type="caution">
    <text evidence="5">The sequence shown here is derived from an EMBL/GenBank/DDBJ whole genome shotgun (WGS) entry which is preliminary data.</text>
</comment>
<keyword evidence="6" id="KW-1185">Reference proteome</keyword>
<dbReference type="EMBL" id="VLLE01000002">
    <property type="protein sequence ID" value="TWI84979.1"/>
    <property type="molecule type" value="Genomic_DNA"/>
</dbReference>
<evidence type="ECO:0000259" key="4">
    <source>
        <dbReference type="PROSITE" id="PS01124"/>
    </source>
</evidence>
<dbReference type="InterPro" id="IPR046532">
    <property type="entry name" value="DUF6597"/>
</dbReference>
<dbReference type="GO" id="GO:0043565">
    <property type="term" value="F:sequence-specific DNA binding"/>
    <property type="evidence" value="ECO:0007669"/>
    <property type="project" value="InterPro"/>
</dbReference>
<protein>
    <submittedName>
        <fullName evidence="5">Helix-turn-helix protein</fullName>
    </submittedName>
</protein>
<evidence type="ECO:0000313" key="5">
    <source>
        <dbReference type="EMBL" id="TWI84979.1"/>
    </source>
</evidence>
<dbReference type="PROSITE" id="PS01124">
    <property type="entry name" value="HTH_ARAC_FAMILY_2"/>
    <property type="match status" value="1"/>
</dbReference>
<dbReference type="OrthoDB" id="655946at2"/>
<dbReference type="Pfam" id="PF20240">
    <property type="entry name" value="DUF6597"/>
    <property type="match status" value="1"/>
</dbReference>
<keyword evidence="3" id="KW-0804">Transcription</keyword>
<dbReference type="Pfam" id="PF12833">
    <property type="entry name" value="HTH_18"/>
    <property type="match status" value="1"/>
</dbReference>
<dbReference type="PANTHER" id="PTHR46796">
    <property type="entry name" value="HTH-TYPE TRANSCRIPTIONAL ACTIVATOR RHAS-RELATED"/>
    <property type="match status" value="1"/>
</dbReference>
<name>A0A562SUG0_9BACT</name>
<evidence type="ECO:0000313" key="6">
    <source>
        <dbReference type="Proteomes" id="UP000316167"/>
    </source>
</evidence>
<keyword evidence="2" id="KW-0238">DNA-binding</keyword>
<gene>
    <name evidence="5" type="ORF">IQ13_0132</name>
</gene>
<dbReference type="Gene3D" id="1.10.10.60">
    <property type="entry name" value="Homeodomain-like"/>
    <property type="match status" value="1"/>
</dbReference>
<dbReference type="SMART" id="SM00342">
    <property type="entry name" value="HTH_ARAC"/>
    <property type="match status" value="1"/>
</dbReference>
<dbReference type="Proteomes" id="UP000316167">
    <property type="component" value="Unassembled WGS sequence"/>
</dbReference>
<organism evidence="5 6">
    <name type="scientific">Lacibacter cauensis</name>
    <dbReference type="NCBI Taxonomy" id="510947"/>
    <lineage>
        <taxon>Bacteria</taxon>
        <taxon>Pseudomonadati</taxon>
        <taxon>Bacteroidota</taxon>
        <taxon>Chitinophagia</taxon>
        <taxon>Chitinophagales</taxon>
        <taxon>Chitinophagaceae</taxon>
        <taxon>Lacibacter</taxon>
    </lineage>
</organism>
<dbReference type="InterPro" id="IPR050204">
    <property type="entry name" value="AraC_XylS_family_regulators"/>
</dbReference>
<dbReference type="AlphaFoldDB" id="A0A562SUG0"/>
<accession>A0A562SUG0</accession>
<dbReference type="GO" id="GO:0003700">
    <property type="term" value="F:DNA-binding transcription factor activity"/>
    <property type="evidence" value="ECO:0007669"/>
    <property type="project" value="InterPro"/>
</dbReference>
<sequence length="278" mass="32726">MLLKDFIPSPDVREFVQLFRIVHFQFEKEQPLPFKAYPPRPEQCLAFYPFDTEVVEYPESGLQVKHVPVVLYGQFSQVTNRMIGRNFLVIQVVFQPGALYRLTGIPAHELCNRYMDAEVYFSSQIRFVNEQLAAATNYEQMLEVVTAFIRSLIRTHKKERLLVDDVFLLLLQGNKANLQQLAAQACLSSKQLERKFKERTGVNPKLYERIIRFDKAFRLRNARPDFDWLRIAVECNYHDYQHLAKEYKDFTGLTPTAFHEIENKAPERQFGLIEGYYE</sequence>